<feature type="non-terminal residue" evidence="1">
    <location>
        <position position="439"/>
    </location>
</feature>
<dbReference type="AlphaFoldDB" id="A0ABC8M209"/>
<accession>A0ABC8M209</accession>
<dbReference type="PANTHER" id="PTHR47017">
    <property type="entry name" value="ACYL-COA"/>
    <property type="match status" value="1"/>
</dbReference>
<dbReference type="Pfam" id="PF04339">
    <property type="entry name" value="FemAB_like"/>
    <property type="match status" value="1"/>
</dbReference>
<evidence type="ECO:0008006" key="3">
    <source>
        <dbReference type="Google" id="ProtNLM"/>
    </source>
</evidence>
<keyword evidence="2" id="KW-1185">Reference proteome</keyword>
<proteinExistence type="predicted"/>
<organism evidence="1 2">
    <name type="scientific">Eruca vesicaria subsp. sativa</name>
    <name type="common">Garden rocket</name>
    <name type="synonym">Eruca sativa</name>
    <dbReference type="NCBI Taxonomy" id="29727"/>
    <lineage>
        <taxon>Eukaryota</taxon>
        <taxon>Viridiplantae</taxon>
        <taxon>Streptophyta</taxon>
        <taxon>Embryophyta</taxon>
        <taxon>Tracheophyta</taxon>
        <taxon>Spermatophyta</taxon>
        <taxon>Magnoliopsida</taxon>
        <taxon>eudicotyledons</taxon>
        <taxon>Gunneridae</taxon>
        <taxon>Pentapetalae</taxon>
        <taxon>rosids</taxon>
        <taxon>malvids</taxon>
        <taxon>Brassicales</taxon>
        <taxon>Brassicaceae</taxon>
        <taxon>Brassiceae</taxon>
        <taxon>Eruca</taxon>
    </lineage>
</organism>
<dbReference type="SUPFAM" id="SSF55729">
    <property type="entry name" value="Acyl-CoA N-acyltransferases (Nat)"/>
    <property type="match status" value="1"/>
</dbReference>
<dbReference type="Proteomes" id="UP001642260">
    <property type="component" value="Unassembled WGS sequence"/>
</dbReference>
<comment type="caution">
    <text evidence="1">The sequence shown here is derived from an EMBL/GenBank/DDBJ whole genome shotgun (WGS) entry which is preliminary data.</text>
</comment>
<dbReference type="InterPro" id="IPR007434">
    <property type="entry name" value="FemAB-like"/>
</dbReference>
<protein>
    <recommendedName>
        <fullName evidence="3">GNAT family N-acetyltransferase</fullName>
    </recommendedName>
</protein>
<dbReference type="InterPro" id="IPR016181">
    <property type="entry name" value="Acyl_CoA_acyltransferase"/>
</dbReference>
<evidence type="ECO:0000313" key="2">
    <source>
        <dbReference type="Proteomes" id="UP001642260"/>
    </source>
</evidence>
<dbReference type="EMBL" id="CAKOAT010823377">
    <property type="protein sequence ID" value="CAH8389203.1"/>
    <property type="molecule type" value="Genomic_DNA"/>
</dbReference>
<name>A0ABC8M209_ERUVS</name>
<sequence>MTSHVRHFVLTGDGRIREFSAELAARVAGGASPMPEFADACVRYLQLTLDDEAETETEIRIQSAGASIRFDAEGRLLEAGPAKPEEQISGFEHDAVVQWVLRDRPQPRDGGGDLLKDASTSVAGLRLSFIDSLSSLAADDWDTLFEGYSPFVRYAYLAALERYGCVGSETGWRPFHLIATDDTGQLVGAVPLYLKAHSYGEFVFDFGWADASRRLGEPYYPKLLNAIPFTPSVGPRIGAVSAAVRTVLVDTLKQQLNELGVSSVHGLFAADTDASAFADSGWLQRTDLQFQWFNQGDTDFAGFVSRLAGDKRKKILRERRRVAEAGIHFECRPGDALSESEWMSVYALYANTYEERGQAPYLTPEFLLDYGGTAGTPMRVILAYEGPRLVAAALTLQAGDTLYGRHWGAADHYHSLHFECCYYQGIELCLRQGLQRYDA</sequence>
<reference evidence="1 2" key="1">
    <citation type="submission" date="2022-03" db="EMBL/GenBank/DDBJ databases">
        <authorList>
            <person name="Macdonald S."/>
            <person name="Ahmed S."/>
            <person name="Newling K."/>
        </authorList>
    </citation>
    <scope>NUCLEOTIDE SEQUENCE [LARGE SCALE GENOMIC DNA]</scope>
</reference>
<evidence type="ECO:0000313" key="1">
    <source>
        <dbReference type="EMBL" id="CAH8389203.1"/>
    </source>
</evidence>
<dbReference type="Gene3D" id="3.40.630.30">
    <property type="match status" value="1"/>
</dbReference>
<dbReference type="PANTHER" id="PTHR47017:SF1">
    <property type="entry name" value="ACYL-COA"/>
    <property type="match status" value="1"/>
</dbReference>
<gene>
    <name evidence="1" type="ORF">ERUC_LOCUS41686</name>
</gene>